<evidence type="ECO:0000256" key="7">
    <source>
        <dbReference type="ARBA" id="ARBA00023242"/>
    </source>
</evidence>
<dbReference type="InterPro" id="IPR019786">
    <property type="entry name" value="Zinc_finger_PHD-type_CS"/>
</dbReference>
<dbReference type="Pfam" id="PF00628">
    <property type="entry name" value="PHD"/>
    <property type="match status" value="1"/>
</dbReference>
<keyword evidence="3 8" id="KW-0863">Zinc-finger</keyword>
<protein>
    <recommendedName>
        <fullName evidence="10">PHD-type domain-containing protein</fullName>
    </recommendedName>
</protein>
<keyword evidence="7" id="KW-0539">Nucleus</keyword>
<evidence type="ECO:0000259" key="10">
    <source>
        <dbReference type="PROSITE" id="PS50016"/>
    </source>
</evidence>
<name>A0AAE1D9T8_9GAST</name>
<feature type="compositionally biased region" description="Pro residues" evidence="9">
    <location>
        <begin position="899"/>
        <end position="913"/>
    </location>
</feature>
<feature type="compositionally biased region" description="Pro residues" evidence="9">
    <location>
        <begin position="1019"/>
        <end position="1031"/>
    </location>
</feature>
<dbReference type="Gene3D" id="1.10.20.10">
    <property type="entry name" value="Histone, subunit A"/>
    <property type="match status" value="1"/>
</dbReference>
<dbReference type="GO" id="GO:0005669">
    <property type="term" value="C:transcription factor TFIID complex"/>
    <property type="evidence" value="ECO:0007669"/>
    <property type="project" value="TreeGrafter"/>
</dbReference>
<dbReference type="CDD" id="cd22916">
    <property type="entry name" value="HFD_TAF3"/>
    <property type="match status" value="1"/>
</dbReference>
<keyword evidence="4" id="KW-0862">Zinc</keyword>
<comment type="subcellular location">
    <subcellularLocation>
        <location evidence="1">Nucleus</location>
    </subcellularLocation>
</comment>
<dbReference type="Gene3D" id="3.30.40.10">
    <property type="entry name" value="Zinc/RING finger domain, C3HC4 (zinc finger)"/>
    <property type="match status" value="1"/>
</dbReference>
<feature type="compositionally biased region" description="Basic and acidic residues" evidence="9">
    <location>
        <begin position="248"/>
        <end position="258"/>
    </location>
</feature>
<feature type="region of interest" description="Disordered" evidence="9">
    <location>
        <begin position="127"/>
        <end position="202"/>
    </location>
</feature>
<dbReference type="InterPro" id="IPR009072">
    <property type="entry name" value="Histone-fold"/>
</dbReference>
<dbReference type="GO" id="GO:0045944">
    <property type="term" value="P:positive regulation of transcription by RNA polymerase II"/>
    <property type="evidence" value="ECO:0007669"/>
    <property type="project" value="TreeGrafter"/>
</dbReference>
<proteinExistence type="predicted"/>
<keyword evidence="2" id="KW-0479">Metal-binding</keyword>
<evidence type="ECO:0000256" key="4">
    <source>
        <dbReference type="ARBA" id="ARBA00022833"/>
    </source>
</evidence>
<dbReference type="SMART" id="SM00576">
    <property type="entry name" value="BTP"/>
    <property type="match status" value="1"/>
</dbReference>
<dbReference type="InterPro" id="IPR019787">
    <property type="entry name" value="Znf_PHD-finger"/>
</dbReference>
<dbReference type="EMBL" id="JAWDGP010004637">
    <property type="protein sequence ID" value="KAK3762794.1"/>
    <property type="molecule type" value="Genomic_DNA"/>
</dbReference>
<evidence type="ECO:0000256" key="2">
    <source>
        <dbReference type="ARBA" id="ARBA00022723"/>
    </source>
</evidence>
<evidence type="ECO:0000256" key="8">
    <source>
        <dbReference type="PROSITE-ProRule" id="PRU00146"/>
    </source>
</evidence>
<feature type="region of interest" description="Disordered" evidence="9">
    <location>
        <begin position="333"/>
        <end position="1075"/>
    </location>
</feature>
<feature type="compositionally biased region" description="Pro residues" evidence="9">
    <location>
        <begin position="959"/>
        <end position="968"/>
    </location>
</feature>
<feature type="compositionally biased region" description="Low complexity" evidence="9">
    <location>
        <begin position="932"/>
        <end position="958"/>
    </location>
</feature>
<feature type="compositionally biased region" description="Polar residues" evidence="9">
    <location>
        <begin position="554"/>
        <end position="563"/>
    </location>
</feature>
<dbReference type="CDD" id="cd15522">
    <property type="entry name" value="PHD_TAF3"/>
    <property type="match status" value="1"/>
</dbReference>
<organism evidence="11 12">
    <name type="scientific">Elysia crispata</name>
    <name type="common">lettuce slug</name>
    <dbReference type="NCBI Taxonomy" id="231223"/>
    <lineage>
        <taxon>Eukaryota</taxon>
        <taxon>Metazoa</taxon>
        <taxon>Spiralia</taxon>
        <taxon>Lophotrochozoa</taxon>
        <taxon>Mollusca</taxon>
        <taxon>Gastropoda</taxon>
        <taxon>Heterobranchia</taxon>
        <taxon>Euthyneura</taxon>
        <taxon>Panpulmonata</taxon>
        <taxon>Sacoglossa</taxon>
        <taxon>Placobranchoidea</taxon>
        <taxon>Plakobranchidae</taxon>
        <taxon>Elysia</taxon>
    </lineage>
</organism>
<dbReference type="InterPro" id="IPR001965">
    <property type="entry name" value="Znf_PHD"/>
</dbReference>
<dbReference type="GO" id="GO:0002039">
    <property type="term" value="F:p53 binding"/>
    <property type="evidence" value="ECO:0007669"/>
    <property type="project" value="TreeGrafter"/>
</dbReference>
<feature type="compositionally biased region" description="Basic residues" evidence="9">
    <location>
        <begin position="286"/>
        <end position="296"/>
    </location>
</feature>
<feature type="compositionally biased region" description="Basic and acidic residues" evidence="9">
    <location>
        <begin position="582"/>
        <end position="592"/>
    </location>
</feature>
<feature type="compositionally biased region" description="Basic and acidic residues" evidence="9">
    <location>
        <begin position="405"/>
        <end position="414"/>
    </location>
</feature>
<feature type="compositionally biased region" description="Low complexity" evidence="9">
    <location>
        <begin position="703"/>
        <end position="729"/>
    </location>
</feature>
<keyword evidence="5" id="KW-0805">Transcription regulation</keyword>
<evidence type="ECO:0000313" key="12">
    <source>
        <dbReference type="Proteomes" id="UP001283361"/>
    </source>
</evidence>
<feature type="compositionally biased region" description="Basic and acidic residues" evidence="9">
    <location>
        <begin position="601"/>
        <end position="639"/>
    </location>
</feature>
<accession>A0AAE1D9T8</accession>
<evidence type="ECO:0000256" key="3">
    <source>
        <dbReference type="ARBA" id="ARBA00022771"/>
    </source>
</evidence>
<feature type="compositionally biased region" description="Low complexity" evidence="9">
    <location>
        <begin position="785"/>
        <end position="809"/>
    </location>
</feature>
<feature type="compositionally biased region" description="Low complexity" evidence="9">
    <location>
        <begin position="1032"/>
        <end position="1042"/>
    </location>
</feature>
<dbReference type="GO" id="GO:0046982">
    <property type="term" value="F:protein heterodimerization activity"/>
    <property type="evidence" value="ECO:0007669"/>
    <property type="project" value="InterPro"/>
</dbReference>
<feature type="compositionally biased region" description="Pro residues" evidence="9">
    <location>
        <begin position="1001"/>
        <end position="1012"/>
    </location>
</feature>
<gene>
    <name evidence="11" type="ORF">RRG08_040491</name>
</gene>
<feature type="compositionally biased region" description="Low complexity" evidence="9">
    <location>
        <begin position="1056"/>
        <end position="1070"/>
    </location>
</feature>
<feature type="compositionally biased region" description="Low complexity" evidence="9">
    <location>
        <begin position="860"/>
        <end position="877"/>
    </location>
</feature>
<feature type="compositionally biased region" description="Low complexity" evidence="9">
    <location>
        <begin position="527"/>
        <end position="543"/>
    </location>
</feature>
<dbReference type="InterPro" id="IPR011011">
    <property type="entry name" value="Znf_FYVE_PHD"/>
</dbReference>
<feature type="compositionally biased region" description="Basic and acidic residues" evidence="9">
    <location>
        <begin position="336"/>
        <end position="355"/>
    </location>
</feature>
<feature type="compositionally biased region" description="Basic and acidic residues" evidence="9">
    <location>
        <begin position="136"/>
        <end position="149"/>
    </location>
</feature>
<comment type="caution">
    <text evidence="11">The sequence shown here is derived from an EMBL/GenBank/DDBJ whole genome shotgun (WGS) entry which is preliminary data.</text>
</comment>
<keyword evidence="6" id="KW-0804">Transcription</keyword>
<feature type="compositionally biased region" description="Basic residues" evidence="9">
    <location>
        <begin position="750"/>
        <end position="765"/>
    </location>
</feature>
<dbReference type="InterPro" id="IPR006565">
    <property type="entry name" value="BTP"/>
</dbReference>
<dbReference type="InterPro" id="IPR013083">
    <property type="entry name" value="Znf_RING/FYVE/PHD"/>
</dbReference>
<dbReference type="SUPFAM" id="SSF57903">
    <property type="entry name" value="FYVE/PHD zinc finger"/>
    <property type="match status" value="1"/>
</dbReference>
<feature type="compositionally biased region" description="Basic and acidic residues" evidence="9">
    <location>
        <begin position="836"/>
        <end position="851"/>
    </location>
</feature>
<feature type="compositionally biased region" description="Basic residues" evidence="9">
    <location>
        <begin position="640"/>
        <end position="658"/>
    </location>
</feature>
<keyword evidence="12" id="KW-1185">Reference proteome</keyword>
<evidence type="ECO:0000256" key="5">
    <source>
        <dbReference type="ARBA" id="ARBA00023015"/>
    </source>
</evidence>
<dbReference type="PROSITE" id="PS50016">
    <property type="entry name" value="ZF_PHD_2"/>
    <property type="match status" value="1"/>
</dbReference>
<feature type="compositionally biased region" description="Basic and acidic residues" evidence="9">
    <location>
        <begin position="439"/>
        <end position="449"/>
    </location>
</feature>
<evidence type="ECO:0000256" key="6">
    <source>
        <dbReference type="ARBA" id="ARBA00023163"/>
    </source>
</evidence>
<evidence type="ECO:0000313" key="11">
    <source>
        <dbReference type="EMBL" id="KAK3762794.1"/>
    </source>
</evidence>
<feature type="domain" description="PHD-type" evidence="10">
    <location>
        <begin position="1091"/>
        <end position="1141"/>
    </location>
</feature>
<dbReference type="Proteomes" id="UP001283361">
    <property type="component" value="Unassembled WGS sequence"/>
</dbReference>
<dbReference type="Pfam" id="PF07524">
    <property type="entry name" value="Bromo_TP"/>
    <property type="match status" value="1"/>
</dbReference>
<sequence length="1165" mass="127370">MSRRYSHQLLRIAVAQICQNLGWQSAQSSSLEVLTDVLEKYLLQLSVTSHRYCEHAGRTQPNLDDLGLAFQQMGIDISELEDYVKHVDPVPFAHEVVAFPAPKAANLGFPSARSREIVQHRKEHIPSHLPSMFPNMKDEIPEPEDKAETPEEILQTPVKPELVENGETEEANVGEKRPAPSSTPEMPPSKRPRFGNSNLPGEAGHSKYEMTCVFMGPNGVLTTRQGVQGRLPEPCLPPPNPRAVSEGSNKENSGKAKDGGSNGKLSNSVGGIGTNGISSHKSEGKKSKKSLHKKGKFSLESGKEAGKKSASSKAAAKFLKKLKLNKKSAKLFGHSKLKDLKIPDHLKDSSPEKIKSFLIQASVEHSKKRKEKKSAPVDSDEEIRNLSSPATREPSPDADGDQEIGENKKARMEAIDDSINAVLQEDSKTLKTKKKKKNLEKGDKEEKKDGKKKGTPVGKKGEEKVKRKPGRPPKVQKTPEITPAVDLKPFVSDKYSQDELQVYEFNDSPPDASVKARRPSAAEVNNPATPAVTTTPKPSSSKLKSTKGKPGRPSTKNSTSSQRLPKKDRQAVVEDDLFAPEIKLEHRQDKSNKGSKQKSKVQPERKEEEKDEKHRDKKEKYREDRDRSLEKDKNKDKDHRKDKKDKKKEKERKKKHKEKEKDNIKDKEKPRDEKAKEEHRDSRDSSPSVGGVKLKIKIGGGSSSMMVTGDSNSSRASSPSSRLARESMSPPRTVPKLYISRKGQEDKGKKTTKGAKHGEMKKRKGSPLAVSSKSRSASPTSNKASPSPRSTPPVSRESVTPPPSKSSSKLQSLANTKGNLSKKKKAGLSPAPTPASERKSRMLVKEKPFQKDKKKRQRHSLSSLSSASSDSSLSPAKSSKERKSPTRLKRMSSSSPSPEKSPAPIPFQSPAPSPRALSRVGGDRSNSRTSSHRSPTPKKSSPSRSISPHQRIQGSLPRSPSPGKPPTPGSTSPAPSPDWDLPVSPNPHHHRSLSPAKRSPAPSPSGDAPPSPTANSPPDSSPVPHRSPSPAPRASSSRPGSRQVAGTPEPRAVDIPSPTSSAKSSSSATKPNRGVEVETVCVFIDESGTQVWICPGCKKPDDGSEMIGCDMCDNWYHWPCVGITKEPPEEQQWFCPKCLPKTKATSSRGRGRPRGRGRGRGRKKM</sequence>
<dbReference type="SMART" id="SM00249">
    <property type="entry name" value="PHD"/>
    <property type="match status" value="1"/>
</dbReference>
<feature type="compositionally biased region" description="Polar residues" evidence="9">
    <location>
        <begin position="769"/>
        <end position="784"/>
    </location>
</feature>
<dbReference type="AlphaFoldDB" id="A0AAE1D9T8"/>
<feature type="region of interest" description="Disordered" evidence="9">
    <location>
        <begin position="223"/>
        <end position="314"/>
    </location>
</feature>
<evidence type="ECO:0000256" key="1">
    <source>
        <dbReference type="ARBA" id="ARBA00004123"/>
    </source>
</evidence>
<feature type="compositionally biased region" description="Basic and acidic residues" evidence="9">
    <location>
        <begin position="659"/>
        <end position="684"/>
    </location>
</feature>
<dbReference type="PANTHER" id="PTHR46452">
    <property type="entry name" value="TRANSCRIPTION INITIATION FACTOR TFIID SUBUNIT 3"/>
    <property type="match status" value="1"/>
</dbReference>
<dbReference type="SUPFAM" id="SSF47113">
    <property type="entry name" value="Histone-fold"/>
    <property type="match status" value="1"/>
</dbReference>
<evidence type="ECO:0000256" key="9">
    <source>
        <dbReference type="SAM" id="MobiDB-lite"/>
    </source>
</evidence>
<dbReference type="GO" id="GO:0008270">
    <property type="term" value="F:zinc ion binding"/>
    <property type="evidence" value="ECO:0007669"/>
    <property type="project" value="UniProtKB-KW"/>
</dbReference>
<dbReference type="PROSITE" id="PS01359">
    <property type="entry name" value="ZF_PHD_1"/>
    <property type="match status" value="1"/>
</dbReference>
<dbReference type="PANTHER" id="PTHR46452:SF1">
    <property type="entry name" value="TRANSCRIPTION INITIATION FACTOR TFIID SUBUNIT 3"/>
    <property type="match status" value="1"/>
</dbReference>
<feature type="region of interest" description="Disordered" evidence="9">
    <location>
        <begin position="1141"/>
        <end position="1165"/>
    </location>
</feature>
<feature type="compositionally biased region" description="Basic residues" evidence="9">
    <location>
        <begin position="1149"/>
        <end position="1165"/>
    </location>
</feature>
<feature type="compositionally biased region" description="Polar residues" evidence="9">
    <location>
        <begin position="810"/>
        <end position="819"/>
    </location>
</feature>
<reference evidence="11" key="1">
    <citation type="journal article" date="2023" name="G3 (Bethesda)">
        <title>A reference genome for the long-term kleptoplast-retaining sea slug Elysia crispata morphotype clarki.</title>
        <authorList>
            <person name="Eastman K.E."/>
            <person name="Pendleton A.L."/>
            <person name="Shaikh M.A."/>
            <person name="Suttiyut T."/>
            <person name="Ogas R."/>
            <person name="Tomko P."/>
            <person name="Gavelis G."/>
            <person name="Widhalm J.R."/>
            <person name="Wisecaver J.H."/>
        </authorList>
    </citation>
    <scope>NUCLEOTIDE SEQUENCE</scope>
    <source>
        <strain evidence="11">ECLA1</strain>
    </source>
</reference>